<name>A0AAD9N884_9ANNE</name>
<keyword evidence="4" id="KW-0496">Mitochondrion</keyword>
<evidence type="ECO:0000256" key="2">
    <source>
        <dbReference type="ARBA" id="ARBA00009254"/>
    </source>
</evidence>
<evidence type="ECO:0000256" key="6">
    <source>
        <dbReference type="ARBA" id="ARBA00035289"/>
    </source>
</evidence>
<dbReference type="GO" id="GO:0032543">
    <property type="term" value="P:mitochondrial translation"/>
    <property type="evidence" value="ECO:0007669"/>
    <property type="project" value="TreeGrafter"/>
</dbReference>
<dbReference type="PANTHER" id="PTHR21183:SF18">
    <property type="entry name" value="LARGE RIBOSOMAL SUBUNIT PROTEIN UL29M"/>
    <property type="match status" value="1"/>
</dbReference>
<comment type="similarity">
    <text evidence="2">Belongs to the universal ribosomal protein uL29 family.</text>
</comment>
<reference evidence="7" key="1">
    <citation type="journal article" date="2023" name="Mol. Biol. Evol.">
        <title>Third-Generation Sequencing Reveals the Adaptive Role of the Epigenome in Three Deep-Sea Polychaetes.</title>
        <authorList>
            <person name="Perez M."/>
            <person name="Aroh O."/>
            <person name="Sun Y."/>
            <person name="Lan Y."/>
            <person name="Juniper S.K."/>
            <person name="Young C.R."/>
            <person name="Angers B."/>
            <person name="Qian P.Y."/>
        </authorList>
    </citation>
    <scope>NUCLEOTIDE SEQUENCE</scope>
    <source>
        <strain evidence="7">P08H-3</strain>
    </source>
</reference>
<dbReference type="InterPro" id="IPR010729">
    <property type="entry name" value="Ribosomal_uL29_mit"/>
</dbReference>
<dbReference type="InterPro" id="IPR038340">
    <property type="entry name" value="MRP-L47_sf"/>
</dbReference>
<comment type="subcellular location">
    <subcellularLocation>
        <location evidence="1">Mitochondrion</location>
    </subcellularLocation>
</comment>
<dbReference type="AlphaFoldDB" id="A0AAD9N884"/>
<accession>A0AAD9N884</accession>
<dbReference type="EMBL" id="JAODUP010000185">
    <property type="protein sequence ID" value="KAK2157749.1"/>
    <property type="molecule type" value="Genomic_DNA"/>
</dbReference>
<keyword evidence="3" id="KW-0689">Ribosomal protein</keyword>
<evidence type="ECO:0000256" key="1">
    <source>
        <dbReference type="ARBA" id="ARBA00004173"/>
    </source>
</evidence>
<comment type="caution">
    <text evidence="7">The sequence shown here is derived from an EMBL/GenBank/DDBJ whole genome shotgun (WGS) entry which is preliminary data.</text>
</comment>
<dbReference type="Gene3D" id="6.10.330.20">
    <property type="match status" value="1"/>
</dbReference>
<dbReference type="GO" id="GO:0003735">
    <property type="term" value="F:structural constituent of ribosome"/>
    <property type="evidence" value="ECO:0007669"/>
    <property type="project" value="InterPro"/>
</dbReference>
<dbReference type="Proteomes" id="UP001208570">
    <property type="component" value="Unassembled WGS sequence"/>
</dbReference>
<evidence type="ECO:0000313" key="8">
    <source>
        <dbReference type="Proteomes" id="UP001208570"/>
    </source>
</evidence>
<evidence type="ECO:0000256" key="5">
    <source>
        <dbReference type="ARBA" id="ARBA00023274"/>
    </source>
</evidence>
<keyword evidence="5" id="KW-0687">Ribonucleoprotein</keyword>
<sequence>MARVILQNLFNLSRLRTNICRPNEFLRILSLVPQSSSFHTSPAHYDLLAFFEPKDNWGETKISAGRPWKLDELRIKSNRDLHKLWYVLLKERNMIMTMAEEFRHQGELFPNPERLEKVEESMENILDIVAERNRAYNLLEKGDPGQPKRRWFINELGLGYWRWETEHYIPKHMNRALRNSTSLQGRWQNYYLRLWREKMIRKNRKEAKANLCKERKLKEVFPDAETD</sequence>
<dbReference type="GO" id="GO:0005762">
    <property type="term" value="C:mitochondrial large ribosomal subunit"/>
    <property type="evidence" value="ECO:0007669"/>
    <property type="project" value="TreeGrafter"/>
</dbReference>
<keyword evidence="8" id="KW-1185">Reference proteome</keyword>
<evidence type="ECO:0000313" key="7">
    <source>
        <dbReference type="EMBL" id="KAK2157749.1"/>
    </source>
</evidence>
<gene>
    <name evidence="7" type="ORF">LSH36_185g04022</name>
</gene>
<dbReference type="Pfam" id="PF06984">
    <property type="entry name" value="MRP-L47"/>
    <property type="match status" value="1"/>
</dbReference>
<evidence type="ECO:0000256" key="3">
    <source>
        <dbReference type="ARBA" id="ARBA00022980"/>
    </source>
</evidence>
<protein>
    <recommendedName>
        <fullName evidence="6">Large ribosomal subunit protein uL29m</fullName>
    </recommendedName>
</protein>
<evidence type="ECO:0000256" key="4">
    <source>
        <dbReference type="ARBA" id="ARBA00023128"/>
    </source>
</evidence>
<dbReference type="PANTHER" id="PTHR21183">
    <property type="entry name" value="RIBOSOMAL PROTEIN L47, MITOCHONDRIAL-RELATED"/>
    <property type="match status" value="1"/>
</dbReference>
<proteinExistence type="inferred from homology"/>
<organism evidence="7 8">
    <name type="scientific">Paralvinella palmiformis</name>
    <dbReference type="NCBI Taxonomy" id="53620"/>
    <lineage>
        <taxon>Eukaryota</taxon>
        <taxon>Metazoa</taxon>
        <taxon>Spiralia</taxon>
        <taxon>Lophotrochozoa</taxon>
        <taxon>Annelida</taxon>
        <taxon>Polychaeta</taxon>
        <taxon>Sedentaria</taxon>
        <taxon>Canalipalpata</taxon>
        <taxon>Terebellida</taxon>
        <taxon>Terebelliformia</taxon>
        <taxon>Alvinellidae</taxon>
        <taxon>Paralvinella</taxon>
    </lineage>
</organism>